<dbReference type="PANTHER" id="PTHR44196">
    <property type="entry name" value="DEHYDROGENASE/REDUCTASE SDR FAMILY MEMBER 7B"/>
    <property type="match status" value="1"/>
</dbReference>
<name>A0A9D1J686_9BACT</name>
<sequence length="263" mass="29401">MVQFKDKTLLITGGGTGIGEAIAYQFAQRGTNVILTGLGEEQLTKVEERCRQYGVKAWHREVNLEDPASIDALIEYVNSLGLKPDFFVLNAGISQRALTLDCDISMDRKLMEINYFGGVYIIKKFKEHLKAAKEIHIAVTTSISGLFGFPLRSAYCASKHALFGFYESLELEYPNIKVTFLIPGRIRTEISKSALLASGEKFAKMDPGQANGMDVTKCAKVALKAIAREKHKKLIGGKELLMAYFYKYTPWLFYILARKVSAH</sequence>
<organism evidence="3 4">
    <name type="scientific">Candidatus Coprenecus avistercoris</name>
    <dbReference type="NCBI Taxonomy" id="2840730"/>
    <lineage>
        <taxon>Bacteria</taxon>
        <taxon>Pseudomonadati</taxon>
        <taxon>Bacteroidota</taxon>
        <taxon>Bacteroidia</taxon>
        <taxon>Bacteroidales</taxon>
        <taxon>Rikenellaceae</taxon>
        <taxon>Rikenellaceae incertae sedis</taxon>
        <taxon>Candidatus Coprenecus</taxon>
    </lineage>
</organism>
<comment type="similarity">
    <text evidence="1">Belongs to the short-chain dehydrogenases/reductases (SDR) family.</text>
</comment>
<keyword evidence="2" id="KW-0560">Oxidoreductase</keyword>
<dbReference type="Proteomes" id="UP000886744">
    <property type="component" value="Unassembled WGS sequence"/>
</dbReference>
<accession>A0A9D1J686</accession>
<protein>
    <submittedName>
        <fullName evidence="3">SDR family NAD(P)-dependent oxidoreductase</fullName>
    </submittedName>
</protein>
<dbReference type="GO" id="GO:0016020">
    <property type="term" value="C:membrane"/>
    <property type="evidence" value="ECO:0007669"/>
    <property type="project" value="TreeGrafter"/>
</dbReference>
<evidence type="ECO:0000313" key="4">
    <source>
        <dbReference type="Proteomes" id="UP000886744"/>
    </source>
</evidence>
<dbReference type="PANTHER" id="PTHR44196:SF1">
    <property type="entry name" value="DEHYDROGENASE_REDUCTASE SDR FAMILY MEMBER 7B"/>
    <property type="match status" value="1"/>
</dbReference>
<dbReference type="EMBL" id="DVHI01000034">
    <property type="protein sequence ID" value="HIR62422.1"/>
    <property type="molecule type" value="Genomic_DNA"/>
</dbReference>
<evidence type="ECO:0000256" key="1">
    <source>
        <dbReference type="ARBA" id="ARBA00006484"/>
    </source>
</evidence>
<gene>
    <name evidence="3" type="ORF">IAC94_02710</name>
</gene>
<dbReference type="GO" id="GO:0016491">
    <property type="term" value="F:oxidoreductase activity"/>
    <property type="evidence" value="ECO:0007669"/>
    <property type="project" value="UniProtKB-KW"/>
</dbReference>
<evidence type="ECO:0000313" key="3">
    <source>
        <dbReference type="EMBL" id="HIR62422.1"/>
    </source>
</evidence>
<reference evidence="3" key="1">
    <citation type="submission" date="2020-10" db="EMBL/GenBank/DDBJ databases">
        <authorList>
            <person name="Gilroy R."/>
        </authorList>
    </citation>
    <scope>NUCLEOTIDE SEQUENCE</scope>
    <source>
        <strain evidence="3">ChiHjej13B12-12457</strain>
    </source>
</reference>
<dbReference type="InterPro" id="IPR002347">
    <property type="entry name" value="SDR_fam"/>
</dbReference>
<dbReference type="InterPro" id="IPR036291">
    <property type="entry name" value="NAD(P)-bd_dom_sf"/>
</dbReference>
<dbReference type="SUPFAM" id="SSF51735">
    <property type="entry name" value="NAD(P)-binding Rossmann-fold domains"/>
    <property type="match status" value="1"/>
</dbReference>
<reference evidence="3" key="2">
    <citation type="journal article" date="2021" name="PeerJ">
        <title>Extensive microbial diversity within the chicken gut microbiome revealed by metagenomics and culture.</title>
        <authorList>
            <person name="Gilroy R."/>
            <person name="Ravi A."/>
            <person name="Getino M."/>
            <person name="Pursley I."/>
            <person name="Horton D.L."/>
            <person name="Alikhan N.F."/>
            <person name="Baker D."/>
            <person name="Gharbi K."/>
            <person name="Hall N."/>
            <person name="Watson M."/>
            <person name="Adriaenssens E.M."/>
            <person name="Foster-Nyarko E."/>
            <person name="Jarju S."/>
            <person name="Secka A."/>
            <person name="Antonio M."/>
            <person name="Oren A."/>
            <person name="Chaudhuri R.R."/>
            <person name="La Ragione R."/>
            <person name="Hildebrand F."/>
            <person name="Pallen M.J."/>
        </authorList>
    </citation>
    <scope>NUCLEOTIDE SEQUENCE</scope>
    <source>
        <strain evidence="3">ChiHjej13B12-12457</strain>
    </source>
</reference>
<dbReference type="Gene3D" id="3.40.50.720">
    <property type="entry name" value="NAD(P)-binding Rossmann-like Domain"/>
    <property type="match status" value="1"/>
</dbReference>
<evidence type="ECO:0000256" key="2">
    <source>
        <dbReference type="ARBA" id="ARBA00023002"/>
    </source>
</evidence>
<dbReference type="PRINTS" id="PR00081">
    <property type="entry name" value="GDHRDH"/>
</dbReference>
<dbReference type="AlphaFoldDB" id="A0A9D1J686"/>
<dbReference type="Pfam" id="PF00106">
    <property type="entry name" value="adh_short"/>
    <property type="match status" value="1"/>
</dbReference>
<comment type="caution">
    <text evidence="3">The sequence shown here is derived from an EMBL/GenBank/DDBJ whole genome shotgun (WGS) entry which is preliminary data.</text>
</comment>
<proteinExistence type="inferred from homology"/>